<sequence length="190" mass="21067">MLLTFLIQAVATGLFAVTATAAPHASTGATEAIPKHLRSRDAAEAWIAAQNLTVIEGFHNASAPLSARADVPSECSFSSRESFWYYNWQLPEGQTACYGWTEPTCGSGLWSDPDWSDLQNAMNRLVAMDGWTSRATVGKWTARFGLFTSAFSNRDTTFYVVGMLRSQVKPTRTWYSRNYEIAQNDRSSIC</sequence>
<protein>
    <submittedName>
        <fullName evidence="2">Uncharacterized protein</fullName>
    </submittedName>
</protein>
<dbReference type="EMBL" id="JAHCVI010000001">
    <property type="protein sequence ID" value="KAG7294587.1"/>
    <property type="molecule type" value="Genomic_DNA"/>
</dbReference>
<feature type="signal peptide" evidence="1">
    <location>
        <begin position="1"/>
        <end position="21"/>
    </location>
</feature>
<accession>A0AAD4I3V3</accession>
<organism evidence="2 3">
    <name type="scientific">Staphylotrichum longicolle</name>
    <dbReference type="NCBI Taxonomy" id="669026"/>
    <lineage>
        <taxon>Eukaryota</taxon>
        <taxon>Fungi</taxon>
        <taxon>Dikarya</taxon>
        <taxon>Ascomycota</taxon>
        <taxon>Pezizomycotina</taxon>
        <taxon>Sordariomycetes</taxon>
        <taxon>Sordariomycetidae</taxon>
        <taxon>Sordariales</taxon>
        <taxon>Chaetomiaceae</taxon>
        <taxon>Staphylotrichum</taxon>
    </lineage>
</organism>
<feature type="chain" id="PRO_5042051986" evidence="1">
    <location>
        <begin position="22"/>
        <end position="190"/>
    </location>
</feature>
<keyword evidence="1" id="KW-0732">Signal</keyword>
<dbReference type="AlphaFoldDB" id="A0AAD4I3V3"/>
<evidence type="ECO:0000313" key="3">
    <source>
        <dbReference type="Proteomes" id="UP001197093"/>
    </source>
</evidence>
<comment type="caution">
    <text evidence="2">The sequence shown here is derived from an EMBL/GenBank/DDBJ whole genome shotgun (WGS) entry which is preliminary data.</text>
</comment>
<keyword evidence="3" id="KW-1185">Reference proteome</keyword>
<gene>
    <name evidence="2" type="ORF">NEMBOFW57_004663</name>
</gene>
<evidence type="ECO:0000313" key="2">
    <source>
        <dbReference type="EMBL" id="KAG7294587.1"/>
    </source>
</evidence>
<evidence type="ECO:0000256" key="1">
    <source>
        <dbReference type="SAM" id="SignalP"/>
    </source>
</evidence>
<proteinExistence type="predicted"/>
<dbReference type="Proteomes" id="UP001197093">
    <property type="component" value="Unassembled WGS sequence"/>
</dbReference>
<reference evidence="2" key="1">
    <citation type="submission" date="2023-02" db="EMBL/GenBank/DDBJ databases">
        <authorList>
            <person name="Palmer J.M."/>
        </authorList>
    </citation>
    <scope>NUCLEOTIDE SEQUENCE</scope>
    <source>
        <strain evidence="2">FW57</strain>
    </source>
</reference>
<name>A0AAD4I3V3_9PEZI</name>